<reference evidence="2" key="1">
    <citation type="journal article" date="2020" name="mSystems">
        <title>Genome- and Community-Level Interaction Insights into Carbon Utilization and Element Cycling Functions of Hydrothermarchaeota in Hydrothermal Sediment.</title>
        <authorList>
            <person name="Zhou Z."/>
            <person name="Liu Y."/>
            <person name="Xu W."/>
            <person name="Pan J."/>
            <person name="Luo Z.H."/>
            <person name="Li M."/>
        </authorList>
    </citation>
    <scope>NUCLEOTIDE SEQUENCE [LARGE SCALE GENOMIC DNA]</scope>
    <source>
        <strain evidence="2">SpSt-102</strain>
    </source>
</reference>
<dbReference type="EMBL" id="DRUZ01000081">
    <property type="protein sequence ID" value="HHS02169.1"/>
    <property type="molecule type" value="Genomic_DNA"/>
</dbReference>
<dbReference type="Gene3D" id="1.20.120.330">
    <property type="entry name" value="Nucleotidyltransferases domain 2"/>
    <property type="match status" value="1"/>
</dbReference>
<dbReference type="SMART" id="SM00748">
    <property type="entry name" value="HEPN"/>
    <property type="match status" value="1"/>
</dbReference>
<dbReference type="SUPFAM" id="SSF81593">
    <property type="entry name" value="Nucleotidyltransferase substrate binding subunit/domain"/>
    <property type="match status" value="1"/>
</dbReference>
<evidence type="ECO:0000259" key="1">
    <source>
        <dbReference type="PROSITE" id="PS50910"/>
    </source>
</evidence>
<organism evidence="2">
    <name type="scientific">Caldicellulosiruptor owensensis</name>
    <dbReference type="NCBI Taxonomy" id="55205"/>
    <lineage>
        <taxon>Bacteria</taxon>
        <taxon>Bacillati</taxon>
        <taxon>Bacillota</taxon>
        <taxon>Bacillota incertae sedis</taxon>
        <taxon>Caldicellulosiruptorales</taxon>
        <taxon>Caldicellulosiruptoraceae</taxon>
        <taxon>Caldicellulosiruptor</taxon>
    </lineage>
</organism>
<dbReference type="InterPro" id="IPR007842">
    <property type="entry name" value="HEPN_dom"/>
</dbReference>
<comment type="caution">
    <text evidence="2">The sequence shown here is derived from an EMBL/GenBank/DDBJ whole genome shotgun (WGS) entry which is preliminary data.</text>
</comment>
<evidence type="ECO:0000313" key="2">
    <source>
        <dbReference type="EMBL" id="HHS02169.1"/>
    </source>
</evidence>
<accession>A0A7C5V2Q2</accession>
<feature type="domain" description="HEPN" evidence="1">
    <location>
        <begin position="11"/>
        <end position="119"/>
    </location>
</feature>
<name>A0A7C5V2Q2_9FIRM</name>
<dbReference type="PROSITE" id="PS50910">
    <property type="entry name" value="HEPN"/>
    <property type="match status" value="1"/>
</dbReference>
<proteinExistence type="predicted"/>
<protein>
    <submittedName>
        <fullName evidence="2">HEPN domain-containing protein</fullName>
    </submittedName>
</protein>
<dbReference type="Pfam" id="PF05168">
    <property type="entry name" value="HEPN"/>
    <property type="match status" value="1"/>
</dbReference>
<sequence length="131" mass="15259">MVDSKKFIEWIQMGKKDLRAAQILYEHEGDRGLVCFHCQQAVEKYLKAFLLAKTGIVHEGHNLLKLLKKTAEFEPSLSEFVKDVSFVNMFYIEVRYPPDEPMYVSVEDTEECLQITQTIMKKIEEVLSINL</sequence>
<dbReference type="AlphaFoldDB" id="A0A7C5V2Q2"/>
<gene>
    <name evidence="2" type="ORF">ENL71_06670</name>
</gene>